<evidence type="ECO:0000256" key="1">
    <source>
        <dbReference type="SAM" id="MobiDB-lite"/>
    </source>
</evidence>
<accession>A0AAV9HNE4</accession>
<name>A0AAV9HNE4_9PEZI</name>
<feature type="region of interest" description="Disordered" evidence="1">
    <location>
        <begin position="463"/>
        <end position="482"/>
    </location>
</feature>
<evidence type="ECO:0000313" key="2">
    <source>
        <dbReference type="EMBL" id="KAK4462281.1"/>
    </source>
</evidence>
<comment type="caution">
    <text evidence="2">The sequence shown here is derived from an EMBL/GenBank/DDBJ whole genome shotgun (WGS) entry which is preliminary data.</text>
</comment>
<keyword evidence="3" id="KW-1185">Reference proteome</keyword>
<feature type="region of interest" description="Disordered" evidence="1">
    <location>
        <begin position="164"/>
        <end position="190"/>
    </location>
</feature>
<protein>
    <submittedName>
        <fullName evidence="2">Uncharacterized protein</fullName>
    </submittedName>
</protein>
<organism evidence="2 3">
    <name type="scientific">Cladorrhinum samala</name>
    <dbReference type="NCBI Taxonomy" id="585594"/>
    <lineage>
        <taxon>Eukaryota</taxon>
        <taxon>Fungi</taxon>
        <taxon>Dikarya</taxon>
        <taxon>Ascomycota</taxon>
        <taxon>Pezizomycotina</taxon>
        <taxon>Sordariomycetes</taxon>
        <taxon>Sordariomycetidae</taxon>
        <taxon>Sordariales</taxon>
        <taxon>Podosporaceae</taxon>
        <taxon>Cladorrhinum</taxon>
    </lineage>
</organism>
<gene>
    <name evidence="2" type="ORF">QBC42DRAFT_346532</name>
</gene>
<feature type="compositionally biased region" description="Basic residues" evidence="1">
    <location>
        <begin position="121"/>
        <end position="130"/>
    </location>
</feature>
<reference evidence="2" key="1">
    <citation type="journal article" date="2023" name="Mol. Phylogenet. Evol.">
        <title>Genome-scale phylogeny and comparative genomics of the fungal order Sordariales.</title>
        <authorList>
            <person name="Hensen N."/>
            <person name="Bonometti L."/>
            <person name="Westerberg I."/>
            <person name="Brannstrom I.O."/>
            <person name="Guillou S."/>
            <person name="Cros-Aarteil S."/>
            <person name="Calhoun S."/>
            <person name="Haridas S."/>
            <person name="Kuo A."/>
            <person name="Mondo S."/>
            <person name="Pangilinan J."/>
            <person name="Riley R."/>
            <person name="LaButti K."/>
            <person name="Andreopoulos B."/>
            <person name="Lipzen A."/>
            <person name="Chen C."/>
            <person name="Yan M."/>
            <person name="Daum C."/>
            <person name="Ng V."/>
            <person name="Clum A."/>
            <person name="Steindorff A."/>
            <person name="Ohm R.A."/>
            <person name="Martin F."/>
            <person name="Silar P."/>
            <person name="Natvig D.O."/>
            <person name="Lalanne C."/>
            <person name="Gautier V."/>
            <person name="Ament-Velasquez S.L."/>
            <person name="Kruys A."/>
            <person name="Hutchinson M.I."/>
            <person name="Powell A.J."/>
            <person name="Barry K."/>
            <person name="Miller A.N."/>
            <person name="Grigoriev I.V."/>
            <person name="Debuchy R."/>
            <person name="Gladieux P."/>
            <person name="Hiltunen Thoren M."/>
            <person name="Johannesson H."/>
        </authorList>
    </citation>
    <scope>NUCLEOTIDE SEQUENCE</scope>
    <source>
        <strain evidence="2">PSN324</strain>
    </source>
</reference>
<sequence length="482" mass="52251">MAPSRIDDNAVSAAIPTVTKTAAAAAPVSPTSSTVSRTFGTTSMIESKFLSHPEDLGVVAVGFSGGQAISIRIDQGAMLVSNQGSLPCDTPWVVERWKMSDRGSRDSVGLNRGSARSAHSLARKQVRRPASRRLDVDLGTFARQGGPGLSDLRGRREPAILYRMDATQPQDGGSASTSRPTTSETRSRPNDGAFLQHILDYNIYPSGYRDAYNTILPEPENADKIRRVLKQRRPSLASSRFTYDDFCTFREANAYFANGRGVRELAVPILEGGIGDFRHSAGGVRFGNLDPLTDGSLAAAHPGRYYGARPEHLDRQIRQQLDCRIIPSTRAHGPILPNFFLEAEGPDDSPAVAERKALYHATLGQRGMLDLLSYGESEPVHDRKAYTLACTYQAGQLSIYTSHTIPPASPGARPQYVTTKVAGYALTGDHETCRRGIAAYRNGRDWAQQQRNEAIERANRKAAATGAGTGTGAHLLQMPTQS</sequence>
<evidence type="ECO:0000313" key="3">
    <source>
        <dbReference type="Proteomes" id="UP001321749"/>
    </source>
</evidence>
<dbReference type="Proteomes" id="UP001321749">
    <property type="component" value="Unassembled WGS sequence"/>
</dbReference>
<proteinExistence type="predicted"/>
<feature type="region of interest" description="Disordered" evidence="1">
    <location>
        <begin position="103"/>
        <end position="130"/>
    </location>
</feature>
<reference evidence="2" key="2">
    <citation type="submission" date="2023-06" db="EMBL/GenBank/DDBJ databases">
        <authorList>
            <consortium name="Lawrence Berkeley National Laboratory"/>
            <person name="Mondo S.J."/>
            <person name="Hensen N."/>
            <person name="Bonometti L."/>
            <person name="Westerberg I."/>
            <person name="Brannstrom I.O."/>
            <person name="Guillou S."/>
            <person name="Cros-Aarteil S."/>
            <person name="Calhoun S."/>
            <person name="Haridas S."/>
            <person name="Kuo A."/>
            <person name="Pangilinan J."/>
            <person name="Riley R."/>
            <person name="Labutti K."/>
            <person name="Andreopoulos B."/>
            <person name="Lipzen A."/>
            <person name="Chen C."/>
            <person name="Yanf M."/>
            <person name="Daum C."/>
            <person name="Ng V."/>
            <person name="Clum A."/>
            <person name="Steindorff A."/>
            <person name="Ohm R."/>
            <person name="Martin F."/>
            <person name="Silar P."/>
            <person name="Natvig D."/>
            <person name="Lalanne C."/>
            <person name="Gautier V."/>
            <person name="Ament-Velasquez S.L."/>
            <person name="Kruys A."/>
            <person name="Hutchinson M.I."/>
            <person name="Powell A.J."/>
            <person name="Barry K."/>
            <person name="Miller A.N."/>
            <person name="Grigoriev I.V."/>
            <person name="Debuchy R."/>
            <person name="Gladieux P."/>
            <person name="Thoren M.H."/>
            <person name="Johannesson H."/>
        </authorList>
    </citation>
    <scope>NUCLEOTIDE SEQUENCE</scope>
    <source>
        <strain evidence="2">PSN324</strain>
    </source>
</reference>
<dbReference type="EMBL" id="MU864975">
    <property type="protein sequence ID" value="KAK4462281.1"/>
    <property type="molecule type" value="Genomic_DNA"/>
</dbReference>
<dbReference type="AlphaFoldDB" id="A0AAV9HNE4"/>